<evidence type="ECO:0000256" key="1">
    <source>
        <dbReference type="ARBA" id="ARBA00008416"/>
    </source>
</evidence>
<accession>A0A928V281</accession>
<dbReference type="AlphaFoldDB" id="A0A928V281"/>
<protein>
    <submittedName>
        <fullName evidence="6">Pirin family protein</fullName>
    </submittedName>
</protein>
<evidence type="ECO:0000256" key="3">
    <source>
        <dbReference type="RuleBase" id="RU003457"/>
    </source>
</evidence>
<dbReference type="EMBL" id="PRDL01000001">
    <property type="protein sequence ID" value="MBE8715611.1"/>
    <property type="molecule type" value="Genomic_DNA"/>
</dbReference>
<keyword evidence="2" id="KW-0408">Iron</keyword>
<keyword evidence="7" id="KW-1185">Reference proteome</keyword>
<dbReference type="SUPFAM" id="SSF51182">
    <property type="entry name" value="RmlC-like cupins"/>
    <property type="match status" value="1"/>
</dbReference>
<keyword evidence="2" id="KW-0479">Metal-binding</keyword>
<dbReference type="Proteomes" id="UP000652567">
    <property type="component" value="Unassembled WGS sequence"/>
</dbReference>
<dbReference type="Pfam" id="PF17954">
    <property type="entry name" value="Pirin_C_2"/>
    <property type="match status" value="1"/>
</dbReference>
<feature type="domain" description="Pirin N-terminal" evidence="4">
    <location>
        <begin position="10"/>
        <end position="119"/>
    </location>
</feature>
<dbReference type="PIRSF" id="PIRSF006232">
    <property type="entry name" value="Pirin"/>
    <property type="match status" value="1"/>
</dbReference>
<organism evidence="6 7">
    <name type="scientific">Cellvibrio polysaccharolyticus</name>
    <dbReference type="NCBI Taxonomy" id="2082724"/>
    <lineage>
        <taxon>Bacteria</taxon>
        <taxon>Pseudomonadati</taxon>
        <taxon>Pseudomonadota</taxon>
        <taxon>Gammaproteobacteria</taxon>
        <taxon>Cellvibrionales</taxon>
        <taxon>Cellvibrionaceae</taxon>
        <taxon>Cellvibrio</taxon>
    </lineage>
</organism>
<gene>
    <name evidence="6" type="ORF">C4F51_00220</name>
</gene>
<feature type="binding site" evidence="2">
    <location>
        <position position="59"/>
    </location>
    <ligand>
        <name>Fe cation</name>
        <dbReference type="ChEBI" id="CHEBI:24875"/>
    </ligand>
</feature>
<sequence length="231" mass="25572">MITVRRSEERGSGHFDWLNSRHTFSFGSYYDTRFMGFSALRVINDDEVVPGAGFPTHGHSDMEIISYVLEGEIAHRDSEGNIARLPAGEFQLMSAGRGITHSEFNASVTAPLKFLQIWIQPNVYGQTPGYQQKDFGENKGLTLVISPDGEAGSLTIKQDARLYQLLLEGKESVELPVASERRAYIHVIEGELHLGNHRLQPGDGVAIEDEKDVLTLMANNSAVKALVFDLP</sequence>
<evidence type="ECO:0000313" key="7">
    <source>
        <dbReference type="Proteomes" id="UP000652567"/>
    </source>
</evidence>
<comment type="cofactor">
    <cofactor evidence="2">
        <name>Fe cation</name>
        <dbReference type="ChEBI" id="CHEBI:24875"/>
    </cofactor>
    <text evidence="2">Binds 1 Fe cation per subunit.</text>
</comment>
<evidence type="ECO:0000259" key="4">
    <source>
        <dbReference type="Pfam" id="PF02678"/>
    </source>
</evidence>
<dbReference type="InterPro" id="IPR011051">
    <property type="entry name" value="RmlC_Cupin_sf"/>
</dbReference>
<feature type="domain" description="Quercetin 2,3-dioxygenase C-terminal cupin" evidence="5">
    <location>
        <begin position="143"/>
        <end position="230"/>
    </location>
</feature>
<feature type="binding site" evidence="2">
    <location>
        <position position="101"/>
    </location>
    <ligand>
        <name>Fe cation</name>
        <dbReference type="ChEBI" id="CHEBI:24875"/>
    </ligand>
</feature>
<evidence type="ECO:0000313" key="6">
    <source>
        <dbReference type="EMBL" id="MBE8715611.1"/>
    </source>
</evidence>
<dbReference type="PANTHER" id="PTHR43212:SF3">
    <property type="entry name" value="QUERCETIN 2,3-DIOXYGENASE"/>
    <property type="match status" value="1"/>
</dbReference>
<proteinExistence type="inferred from homology"/>
<comment type="similarity">
    <text evidence="1 3">Belongs to the pirin family.</text>
</comment>
<reference evidence="6" key="1">
    <citation type="submission" date="2018-07" db="EMBL/GenBank/DDBJ databases">
        <title>Genome assembly of strain Ka43.</title>
        <authorList>
            <person name="Kukolya J."/>
            <person name="Nagy I."/>
            <person name="Horvath B."/>
            <person name="Toth A."/>
        </authorList>
    </citation>
    <scope>NUCLEOTIDE SEQUENCE</scope>
    <source>
        <strain evidence="6">KB43</strain>
    </source>
</reference>
<evidence type="ECO:0000259" key="5">
    <source>
        <dbReference type="Pfam" id="PF17954"/>
    </source>
</evidence>
<name>A0A928V281_9GAMM</name>
<dbReference type="RefSeq" id="WP_193906076.1">
    <property type="nucleotide sequence ID" value="NZ_PRDL01000001.1"/>
</dbReference>
<feature type="binding site" evidence="2">
    <location>
        <position position="103"/>
    </location>
    <ligand>
        <name>Fe cation</name>
        <dbReference type="ChEBI" id="CHEBI:24875"/>
    </ligand>
</feature>
<feature type="binding site" evidence="2">
    <location>
        <position position="57"/>
    </location>
    <ligand>
        <name>Fe cation</name>
        <dbReference type="ChEBI" id="CHEBI:24875"/>
    </ligand>
</feature>
<dbReference type="GO" id="GO:0046872">
    <property type="term" value="F:metal ion binding"/>
    <property type="evidence" value="ECO:0007669"/>
    <property type="project" value="UniProtKB-KW"/>
</dbReference>
<dbReference type="InterPro" id="IPR014710">
    <property type="entry name" value="RmlC-like_jellyroll"/>
</dbReference>
<dbReference type="PANTHER" id="PTHR43212">
    <property type="entry name" value="QUERCETIN 2,3-DIOXYGENASE"/>
    <property type="match status" value="1"/>
</dbReference>
<comment type="caution">
    <text evidence="6">The sequence shown here is derived from an EMBL/GenBank/DDBJ whole genome shotgun (WGS) entry which is preliminary data.</text>
</comment>
<dbReference type="InterPro" id="IPR012093">
    <property type="entry name" value="Pirin"/>
</dbReference>
<evidence type="ECO:0000256" key="2">
    <source>
        <dbReference type="PIRSR" id="PIRSR006232-1"/>
    </source>
</evidence>
<dbReference type="Pfam" id="PF02678">
    <property type="entry name" value="Pirin"/>
    <property type="match status" value="1"/>
</dbReference>
<dbReference type="CDD" id="cd02910">
    <property type="entry name" value="cupin_Yhhw_N"/>
    <property type="match status" value="1"/>
</dbReference>
<dbReference type="Gene3D" id="2.60.120.10">
    <property type="entry name" value="Jelly Rolls"/>
    <property type="match status" value="2"/>
</dbReference>
<dbReference type="InterPro" id="IPR003829">
    <property type="entry name" value="Pirin_N_dom"/>
</dbReference>
<dbReference type="InterPro" id="IPR041602">
    <property type="entry name" value="Quercetinase_C"/>
</dbReference>